<accession>A0A1B6LHV1</accession>
<name>A0A1B6LHV1_9HEMI</name>
<feature type="region of interest" description="Disordered" evidence="1">
    <location>
        <begin position="1"/>
        <end position="21"/>
    </location>
</feature>
<reference evidence="2" key="1">
    <citation type="submission" date="2015-11" db="EMBL/GenBank/DDBJ databases">
        <title>De novo transcriptome assembly of four potential Pierce s Disease insect vectors from Arizona vineyards.</title>
        <authorList>
            <person name="Tassone E.E."/>
        </authorList>
    </citation>
    <scope>NUCLEOTIDE SEQUENCE</scope>
</reference>
<organism evidence="2">
    <name type="scientific">Graphocephala atropunctata</name>
    <dbReference type="NCBI Taxonomy" id="36148"/>
    <lineage>
        <taxon>Eukaryota</taxon>
        <taxon>Metazoa</taxon>
        <taxon>Ecdysozoa</taxon>
        <taxon>Arthropoda</taxon>
        <taxon>Hexapoda</taxon>
        <taxon>Insecta</taxon>
        <taxon>Pterygota</taxon>
        <taxon>Neoptera</taxon>
        <taxon>Paraneoptera</taxon>
        <taxon>Hemiptera</taxon>
        <taxon>Auchenorrhyncha</taxon>
        <taxon>Membracoidea</taxon>
        <taxon>Cicadellidae</taxon>
        <taxon>Cicadellinae</taxon>
        <taxon>Cicadellini</taxon>
        <taxon>Graphocephala</taxon>
    </lineage>
</organism>
<feature type="region of interest" description="Disordered" evidence="1">
    <location>
        <begin position="45"/>
        <end position="65"/>
    </location>
</feature>
<protein>
    <submittedName>
        <fullName evidence="2">Uncharacterized protein</fullName>
    </submittedName>
</protein>
<dbReference type="AlphaFoldDB" id="A0A1B6LHV1"/>
<evidence type="ECO:0000256" key="1">
    <source>
        <dbReference type="SAM" id="MobiDB-lite"/>
    </source>
</evidence>
<evidence type="ECO:0000313" key="2">
    <source>
        <dbReference type="EMBL" id="JAT23228.1"/>
    </source>
</evidence>
<dbReference type="EMBL" id="GEBQ01016749">
    <property type="protein sequence ID" value="JAT23228.1"/>
    <property type="molecule type" value="Transcribed_RNA"/>
</dbReference>
<proteinExistence type="predicted"/>
<gene>
    <name evidence="2" type="ORF">g.3757</name>
</gene>
<sequence length="106" mass="11861">MHSPVFVAEGGNYHSHGEKSADQELVDTATLFVDQLLAQAQQEVQNKRLAAEPPQPAKVESEVEVEDEDLTTIDGLLRRGNRWHNRARQGARGLVSRLMTTLRLCK</sequence>